<dbReference type="EMBL" id="JBBXMP010000019">
    <property type="protein sequence ID" value="KAL0068214.1"/>
    <property type="molecule type" value="Genomic_DNA"/>
</dbReference>
<reference evidence="1 2" key="1">
    <citation type="submission" date="2024-05" db="EMBL/GenBank/DDBJ databases">
        <title>A draft genome resource for the thread blight pathogen Marasmius tenuissimus strain MS-2.</title>
        <authorList>
            <person name="Yulfo-Soto G.E."/>
            <person name="Baruah I.K."/>
            <person name="Amoako-Attah I."/>
            <person name="Bukari Y."/>
            <person name="Meinhardt L.W."/>
            <person name="Bailey B.A."/>
            <person name="Cohen S.P."/>
        </authorList>
    </citation>
    <scope>NUCLEOTIDE SEQUENCE [LARGE SCALE GENOMIC DNA]</scope>
    <source>
        <strain evidence="1 2">MS-2</strain>
    </source>
</reference>
<sequence length="350" mass="39920">MDERHRRVYVFAHARSTSHLFYQLLKGHPALQPTHALTCLPTFQLGMDSQAALGYSKERCDAMGMNDDTISRASWQNFVDNLQRHAIDANPKGKRFLTMDHPYHLMSSSFVNSHVDVPGRKTWPKPSVVDHKLDVAVDELALECEKSEHENEFDLRVHPNPTLIPDRFFFSFTPIFTICHLAHATPSAYRALQEMGANTISNLDFPVATSYRLTRLVFDSLKSYVEMRVGRRDCAASVTMPIVVDGGKLVKDPQGQVRKVCDILGLDEGGIRYNWDKPEILMGTKMGDAFFKTLNESNGVVPNPKCDKPVDVKTEARKWAQEWDEDTAKFLRERVLESLEDYHYLLQYSV</sequence>
<comment type="caution">
    <text evidence="1">The sequence shown here is derived from an EMBL/GenBank/DDBJ whole genome shotgun (WGS) entry which is preliminary data.</text>
</comment>
<evidence type="ECO:0000313" key="1">
    <source>
        <dbReference type="EMBL" id="KAL0068214.1"/>
    </source>
</evidence>
<keyword evidence="2" id="KW-1185">Reference proteome</keyword>
<dbReference type="InterPro" id="IPR027417">
    <property type="entry name" value="P-loop_NTPase"/>
</dbReference>
<organism evidence="1 2">
    <name type="scientific">Marasmius tenuissimus</name>
    <dbReference type="NCBI Taxonomy" id="585030"/>
    <lineage>
        <taxon>Eukaryota</taxon>
        <taxon>Fungi</taxon>
        <taxon>Dikarya</taxon>
        <taxon>Basidiomycota</taxon>
        <taxon>Agaricomycotina</taxon>
        <taxon>Agaricomycetes</taxon>
        <taxon>Agaricomycetidae</taxon>
        <taxon>Agaricales</taxon>
        <taxon>Marasmiineae</taxon>
        <taxon>Marasmiaceae</taxon>
        <taxon>Marasmius</taxon>
    </lineage>
</organism>
<dbReference type="SUPFAM" id="SSF52540">
    <property type="entry name" value="P-loop containing nucleoside triphosphate hydrolases"/>
    <property type="match status" value="1"/>
</dbReference>
<dbReference type="Proteomes" id="UP001437256">
    <property type="component" value="Unassembled WGS sequence"/>
</dbReference>
<evidence type="ECO:0000313" key="2">
    <source>
        <dbReference type="Proteomes" id="UP001437256"/>
    </source>
</evidence>
<proteinExistence type="predicted"/>
<gene>
    <name evidence="1" type="ORF">AAF712_004599</name>
</gene>
<accession>A0ABR3A5D8</accession>
<protein>
    <recommendedName>
        <fullName evidence="3">Sulfotransferase</fullName>
    </recommendedName>
</protein>
<name>A0ABR3A5D8_9AGAR</name>
<evidence type="ECO:0008006" key="3">
    <source>
        <dbReference type="Google" id="ProtNLM"/>
    </source>
</evidence>